<protein>
    <submittedName>
        <fullName evidence="2">Catechol 2,3-dioxygenase-like lactoylglutathione lyase family enzyme</fullName>
    </submittedName>
</protein>
<dbReference type="RefSeq" id="WP_184392718.1">
    <property type="nucleotide sequence ID" value="NZ_BAAAJD010000143.1"/>
</dbReference>
<dbReference type="Pfam" id="PF00903">
    <property type="entry name" value="Glyoxalase"/>
    <property type="match status" value="1"/>
</dbReference>
<dbReference type="GO" id="GO:0016829">
    <property type="term" value="F:lyase activity"/>
    <property type="evidence" value="ECO:0007669"/>
    <property type="project" value="UniProtKB-KW"/>
</dbReference>
<sequence length="115" mass="12321">MDVQSVTVGLPVGDLDGAVEWYRNVFGLSGPDLAPADGVVEFRIGSVWLQLGEEPIERSGAEVVTRFGVRDAAAERDRLIGLGVETGPLEHVPGAVDYFDFLDPDGNKLGCYSEV</sequence>
<dbReference type="InterPro" id="IPR029068">
    <property type="entry name" value="Glyas_Bleomycin-R_OHBP_Dase"/>
</dbReference>
<feature type="domain" description="VOC" evidence="1">
    <location>
        <begin position="2"/>
        <end position="114"/>
    </location>
</feature>
<dbReference type="GO" id="GO:0051213">
    <property type="term" value="F:dioxygenase activity"/>
    <property type="evidence" value="ECO:0007669"/>
    <property type="project" value="UniProtKB-KW"/>
</dbReference>
<evidence type="ECO:0000259" key="1">
    <source>
        <dbReference type="PROSITE" id="PS51819"/>
    </source>
</evidence>
<dbReference type="InterPro" id="IPR004360">
    <property type="entry name" value="Glyas_Fos-R_dOase_dom"/>
</dbReference>
<keyword evidence="3" id="KW-1185">Reference proteome</keyword>
<dbReference type="SUPFAM" id="SSF54593">
    <property type="entry name" value="Glyoxalase/Bleomycin resistance protein/Dihydroxybiphenyl dioxygenase"/>
    <property type="match status" value="1"/>
</dbReference>
<evidence type="ECO:0000313" key="3">
    <source>
        <dbReference type="Proteomes" id="UP000572635"/>
    </source>
</evidence>
<dbReference type="EMBL" id="JACHDB010000001">
    <property type="protein sequence ID" value="MBB5433191.1"/>
    <property type="molecule type" value="Genomic_DNA"/>
</dbReference>
<name>A0A7W8QPF8_9ACTN</name>
<accession>A0A7W8QPF8</accession>
<dbReference type="InterPro" id="IPR037523">
    <property type="entry name" value="VOC_core"/>
</dbReference>
<organism evidence="2 3">
    <name type="scientific">Nocardiopsis composta</name>
    <dbReference type="NCBI Taxonomy" id="157465"/>
    <lineage>
        <taxon>Bacteria</taxon>
        <taxon>Bacillati</taxon>
        <taxon>Actinomycetota</taxon>
        <taxon>Actinomycetes</taxon>
        <taxon>Streptosporangiales</taxon>
        <taxon>Nocardiopsidaceae</taxon>
        <taxon>Nocardiopsis</taxon>
    </lineage>
</organism>
<reference evidence="2 3" key="1">
    <citation type="submission" date="2020-08" db="EMBL/GenBank/DDBJ databases">
        <title>Sequencing the genomes of 1000 actinobacteria strains.</title>
        <authorList>
            <person name="Klenk H.-P."/>
        </authorList>
    </citation>
    <scope>NUCLEOTIDE SEQUENCE [LARGE SCALE GENOMIC DNA]</scope>
    <source>
        <strain evidence="2 3">DSM 44551</strain>
    </source>
</reference>
<evidence type="ECO:0000313" key="2">
    <source>
        <dbReference type="EMBL" id="MBB5433191.1"/>
    </source>
</evidence>
<comment type="caution">
    <text evidence="2">The sequence shown here is derived from an EMBL/GenBank/DDBJ whole genome shotgun (WGS) entry which is preliminary data.</text>
</comment>
<gene>
    <name evidence="2" type="ORF">HDA36_003275</name>
</gene>
<proteinExistence type="predicted"/>
<dbReference type="Proteomes" id="UP000572635">
    <property type="component" value="Unassembled WGS sequence"/>
</dbReference>
<keyword evidence="2" id="KW-0223">Dioxygenase</keyword>
<keyword evidence="2" id="KW-0456">Lyase</keyword>
<dbReference type="Gene3D" id="3.10.180.10">
    <property type="entry name" value="2,3-Dihydroxybiphenyl 1,2-Dioxygenase, domain 1"/>
    <property type="match status" value="1"/>
</dbReference>
<dbReference type="PROSITE" id="PS51819">
    <property type="entry name" value="VOC"/>
    <property type="match status" value="1"/>
</dbReference>
<keyword evidence="2" id="KW-0560">Oxidoreductase</keyword>
<dbReference type="AlphaFoldDB" id="A0A7W8QPF8"/>